<protein>
    <submittedName>
        <fullName evidence="2">Uncharacterized protein</fullName>
    </submittedName>
</protein>
<evidence type="ECO:0000256" key="1">
    <source>
        <dbReference type="SAM" id="Phobius"/>
    </source>
</evidence>
<keyword evidence="1" id="KW-0472">Membrane</keyword>
<proteinExistence type="predicted"/>
<evidence type="ECO:0000313" key="3">
    <source>
        <dbReference type="Proteomes" id="UP000631114"/>
    </source>
</evidence>
<dbReference type="OrthoDB" id="1060944at2759"/>
<keyword evidence="1" id="KW-1133">Transmembrane helix</keyword>
<comment type="caution">
    <text evidence="2">The sequence shown here is derived from an EMBL/GenBank/DDBJ whole genome shotgun (WGS) entry which is preliminary data.</text>
</comment>
<dbReference type="AlphaFoldDB" id="A0A835H0B8"/>
<reference evidence="2 3" key="1">
    <citation type="submission" date="2020-10" db="EMBL/GenBank/DDBJ databases">
        <title>The Coptis chinensis genome and diversification of protoberbering-type alkaloids.</title>
        <authorList>
            <person name="Wang B."/>
            <person name="Shu S."/>
            <person name="Song C."/>
            <person name="Liu Y."/>
        </authorList>
    </citation>
    <scope>NUCLEOTIDE SEQUENCE [LARGE SCALE GENOMIC DNA]</scope>
    <source>
        <strain evidence="2">HL-2020</strain>
        <tissue evidence="2">Leaf</tissue>
    </source>
</reference>
<evidence type="ECO:0000313" key="2">
    <source>
        <dbReference type="EMBL" id="KAF9588403.1"/>
    </source>
</evidence>
<gene>
    <name evidence="2" type="ORF">IFM89_009418</name>
</gene>
<keyword evidence="1" id="KW-0812">Transmembrane</keyword>
<feature type="transmembrane region" description="Helical" evidence="1">
    <location>
        <begin position="33"/>
        <end position="49"/>
    </location>
</feature>
<organism evidence="2 3">
    <name type="scientific">Coptis chinensis</name>
    <dbReference type="NCBI Taxonomy" id="261450"/>
    <lineage>
        <taxon>Eukaryota</taxon>
        <taxon>Viridiplantae</taxon>
        <taxon>Streptophyta</taxon>
        <taxon>Embryophyta</taxon>
        <taxon>Tracheophyta</taxon>
        <taxon>Spermatophyta</taxon>
        <taxon>Magnoliopsida</taxon>
        <taxon>Ranunculales</taxon>
        <taxon>Ranunculaceae</taxon>
        <taxon>Coptidoideae</taxon>
        <taxon>Coptis</taxon>
    </lineage>
</organism>
<keyword evidence="3" id="KW-1185">Reference proteome</keyword>
<sequence>MVLLQSHVEYETVNRHYAHVDCAGHADYVKMNLILSLFLLLICLLSYVHEYAEKLSNLLYRAAGIPITTYYMEESQLCLEEDFFIQLASSLCGVPGLPTCGPHLSTVAKIGITFGVFFPLLLIVVGSQEILHMPKPGHTFCSSCQEHTRLAIENGPTFLS</sequence>
<dbReference type="Proteomes" id="UP000631114">
    <property type="component" value="Unassembled WGS sequence"/>
</dbReference>
<accession>A0A835H0B8</accession>
<name>A0A835H0B8_9MAGN</name>
<feature type="transmembrane region" description="Helical" evidence="1">
    <location>
        <begin position="107"/>
        <end position="125"/>
    </location>
</feature>
<dbReference type="EMBL" id="JADFTS010000009">
    <property type="protein sequence ID" value="KAF9588403.1"/>
    <property type="molecule type" value="Genomic_DNA"/>
</dbReference>